<dbReference type="NCBIfam" id="NF006946">
    <property type="entry name" value="PRK09428.1"/>
    <property type="match status" value="1"/>
</dbReference>
<evidence type="ECO:0000256" key="5">
    <source>
        <dbReference type="ARBA" id="ARBA00023098"/>
    </source>
</evidence>
<dbReference type="GO" id="GO:0003882">
    <property type="term" value="F:CDP-diacylglycerol-serine O-phosphatidyltransferase activity"/>
    <property type="evidence" value="ECO:0007669"/>
    <property type="project" value="UniProtKB-EC"/>
</dbReference>
<dbReference type="AlphaFoldDB" id="A0A377H874"/>
<feature type="domain" description="PLD phosphodiesterase" evidence="8">
    <location>
        <begin position="362"/>
        <end position="389"/>
    </location>
</feature>
<dbReference type="SMART" id="SM00155">
    <property type="entry name" value="PLDc"/>
    <property type="match status" value="2"/>
</dbReference>
<dbReference type="GO" id="GO:0032049">
    <property type="term" value="P:cardiolipin biosynthetic process"/>
    <property type="evidence" value="ECO:0007669"/>
    <property type="project" value="InterPro"/>
</dbReference>
<dbReference type="InterPro" id="IPR025202">
    <property type="entry name" value="PLD-like_dom"/>
</dbReference>
<accession>A0A377H874</accession>
<dbReference type="PANTHER" id="PTHR12586">
    <property type="entry name" value="CDP-DIACYLGLYCEROL--SERINE O-PHOSPHATIDYLTRANSFERASE"/>
    <property type="match status" value="1"/>
</dbReference>
<keyword evidence="6" id="KW-0594">Phospholipid biosynthesis</keyword>
<evidence type="ECO:0000259" key="8">
    <source>
        <dbReference type="PROSITE" id="PS50035"/>
    </source>
</evidence>
<dbReference type="EMBL" id="UGGZ01000001">
    <property type="protein sequence ID" value="STO38796.1"/>
    <property type="molecule type" value="Genomic_DNA"/>
</dbReference>
<keyword evidence="5" id="KW-0443">Lipid metabolism</keyword>
<proteinExistence type="inferred from homology"/>
<dbReference type="GO" id="GO:0008444">
    <property type="term" value="F:CDP-diacylglycerol-glycerol-3-phosphate 3-phosphatidyltransferase activity"/>
    <property type="evidence" value="ECO:0007669"/>
    <property type="project" value="InterPro"/>
</dbReference>
<dbReference type="EC" id="2.7.8.8" evidence="9"/>
<dbReference type="Gene3D" id="3.30.870.10">
    <property type="entry name" value="Endonuclease Chain A"/>
    <property type="match status" value="2"/>
</dbReference>
<dbReference type="PANTHER" id="PTHR12586:SF1">
    <property type="entry name" value="CDP-DIACYLGLYCEROL--GLYCEROL-3-PHOSPHATE 3-PHOSPHATIDYLTRANSFERASE, MITOCHONDRIAL"/>
    <property type="match status" value="1"/>
</dbReference>
<reference evidence="9 10" key="1">
    <citation type="submission" date="2018-06" db="EMBL/GenBank/DDBJ databases">
        <authorList>
            <consortium name="Pathogen Informatics"/>
            <person name="Doyle S."/>
        </authorList>
    </citation>
    <scope>NUCLEOTIDE SEQUENCE [LARGE SCALE GENOMIC DNA]</scope>
    <source>
        <strain evidence="9 10">NCTC11413</strain>
    </source>
</reference>
<gene>
    <name evidence="9" type="primary">pssA</name>
    <name evidence="9" type="ORF">NCTC11413_01938</name>
</gene>
<dbReference type="InterPro" id="IPR016270">
    <property type="entry name" value="PGS1"/>
</dbReference>
<dbReference type="InterPro" id="IPR001736">
    <property type="entry name" value="PLipase_D/transphosphatidylase"/>
</dbReference>
<evidence type="ECO:0000256" key="7">
    <source>
        <dbReference type="ARBA" id="ARBA00023264"/>
    </source>
</evidence>
<name>A0A377H874_9PAST</name>
<organism evidence="9 10">
    <name type="scientific">Gallibacterium anatis</name>
    <dbReference type="NCBI Taxonomy" id="750"/>
    <lineage>
        <taxon>Bacteria</taxon>
        <taxon>Pseudomonadati</taxon>
        <taxon>Pseudomonadota</taxon>
        <taxon>Gammaproteobacteria</taxon>
        <taxon>Pasteurellales</taxon>
        <taxon>Pasteurellaceae</taxon>
        <taxon>Gallibacterium</taxon>
    </lineage>
</organism>
<sequence length="461" mass="53979">MAAHNHNYIMLLSRLDRAKRRLARLPAYTLEAQQVEIILSSKAFKQQILELISQAKKRIYITALYWEKDEAGQEILEAVYQAKQNHPQLDIKIFVDWHRAQRGRIGENQQSSNADWYAAMRQKYGFDDVIVYGVPINTREIFGVLHIKGFIFDDTVLYSGASINNVYLHQLDRYRYDRYQKITNPQLADCLVEFIQQNLNDICAVNRLDQARKPTKELRPAIRSFRRNLILTGKYHCRTKQHLEDGRFTVTPLFGLGKNNLLNKVIEALFVVTQQKLTICTPYFNFPRSLQQRIRTLLHEGKKIEIIVGDKTANDFYIPPSEPFKMAGALPYLYEKNLRQFARKFTEFIDNKQLTIRLWKDGENSYHLKGVWVDDNYILLTGNNLNPRAWRLDAENGLLIQDLDHKLTAQTCTELAEIRTYTTILNSYQQLDKPSDYPAPVQKILRRFERIKADHLVKMIL</sequence>
<evidence type="ECO:0000313" key="10">
    <source>
        <dbReference type="Proteomes" id="UP000254232"/>
    </source>
</evidence>
<dbReference type="PIRSF" id="PIRSF000850">
    <property type="entry name" value="Phospholipase_D_PSS"/>
    <property type="match status" value="1"/>
</dbReference>
<evidence type="ECO:0000256" key="1">
    <source>
        <dbReference type="ARBA" id="ARBA00010682"/>
    </source>
</evidence>
<keyword evidence="3 9" id="KW-0808">Transferase</keyword>
<dbReference type="CDD" id="cd09134">
    <property type="entry name" value="PLDc_PSS_G_neg_1"/>
    <property type="match status" value="1"/>
</dbReference>
<keyword evidence="2" id="KW-0444">Lipid biosynthesis</keyword>
<keyword evidence="7" id="KW-1208">Phospholipid metabolism</keyword>
<protein>
    <submittedName>
        <fullName evidence="9">CDP-diacylglycerol--serine O-phosphatidyltransferase</fullName>
        <ecNumber evidence="9">2.7.8.8</ecNumber>
    </submittedName>
</protein>
<dbReference type="GO" id="GO:0005829">
    <property type="term" value="C:cytosol"/>
    <property type="evidence" value="ECO:0007669"/>
    <property type="project" value="TreeGrafter"/>
</dbReference>
<keyword evidence="4" id="KW-0677">Repeat</keyword>
<dbReference type="PROSITE" id="PS50035">
    <property type="entry name" value="PLD"/>
    <property type="match status" value="1"/>
</dbReference>
<comment type="similarity">
    <text evidence="1">Belongs to the CDP-alcohol phosphatidyltransferase class-II family.</text>
</comment>
<evidence type="ECO:0000256" key="2">
    <source>
        <dbReference type="ARBA" id="ARBA00022516"/>
    </source>
</evidence>
<evidence type="ECO:0000256" key="3">
    <source>
        <dbReference type="ARBA" id="ARBA00022679"/>
    </source>
</evidence>
<dbReference type="SUPFAM" id="SSF56024">
    <property type="entry name" value="Phospholipase D/nuclease"/>
    <property type="match status" value="2"/>
</dbReference>
<dbReference type="Proteomes" id="UP000254232">
    <property type="component" value="Unassembled WGS sequence"/>
</dbReference>
<evidence type="ECO:0000313" key="9">
    <source>
        <dbReference type="EMBL" id="STO38796.1"/>
    </source>
</evidence>
<dbReference type="Pfam" id="PF13091">
    <property type="entry name" value="PLDc_2"/>
    <property type="match status" value="2"/>
</dbReference>
<evidence type="ECO:0000256" key="6">
    <source>
        <dbReference type="ARBA" id="ARBA00023209"/>
    </source>
</evidence>
<evidence type="ECO:0000256" key="4">
    <source>
        <dbReference type="ARBA" id="ARBA00022737"/>
    </source>
</evidence>
<dbReference type="CDD" id="cd09136">
    <property type="entry name" value="PLDc_PSS_G_neg_2"/>
    <property type="match status" value="1"/>
</dbReference>